<dbReference type="STRING" id="53468.A0A0R3UMU9"/>
<dbReference type="GO" id="GO:0010506">
    <property type="term" value="P:regulation of autophagy"/>
    <property type="evidence" value="ECO:0007669"/>
    <property type="project" value="InterPro"/>
</dbReference>
<reference evidence="6" key="2">
    <citation type="submission" date="2019-11" db="UniProtKB">
        <authorList>
            <consortium name="WormBaseParasite"/>
        </authorList>
    </citation>
    <scope>IDENTIFICATION</scope>
</reference>
<dbReference type="Pfam" id="PF21029">
    <property type="entry name" value="RMC1_N"/>
    <property type="match status" value="1"/>
</dbReference>
<evidence type="ECO:0000313" key="4">
    <source>
        <dbReference type="EMBL" id="VDD83085.1"/>
    </source>
</evidence>
<evidence type="ECO:0000259" key="2">
    <source>
        <dbReference type="Pfam" id="PF07035"/>
    </source>
</evidence>
<protein>
    <submittedName>
        <fullName evidence="6">Mic1 domain-containing protein</fullName>
    </submittedName>
</protein>
<accession>A0A0R3UMU9</accession>
<dbReference type="Proteomes" id="UP000267029">
    <property type="component" value="Unassembled WGS sequence"/>
</dbReference>
<dbReference type="InterPro" id="IPR049040">
    <property type="entry name" value="RMC1_N"/>
</dbReference>
<feature type="compositionally biased region" description="Basic residues" evidence="1">
    <location>
        <begin position="368"/>
        <end position="379"/>
    </location>
</feature>
<dbReference type="GO" id="GO:0035658">
    <property type="term" value="C:Mon1-Ccz1 complex"/>
    <property type="evidence" value="ECO:0007669"/>
    <property type="project" value="InterPro"/>
</dbReference>
<keyword evidence="5" id="KW-1185">Reference proteome</keyword>
<evidence type="ECO:0000313" key="5">
    <source>
        <dbReference type="Proteomes" id="UP000267029"/>
    </source>
</evidence>
<evidence type="ECO:0000259" key="3">
    <source>
        <dbReference type="Pfam" id="PF21029"/>
    </source>
</evidence>
<dbReference type="GO" id="GO:0031902">
    <property type="term" value="C:late endosome membrane"/>
    <property type="evidence" value="ECO:0007669"/>
    <property type="project" value="TreeGrafter"/>
</dbReference>
<feature type="domain" description="Mic1" evidence="2">
    <location>
        <begin position="345"/>
        <end position="566"/>
    </location>
</feature>
<dbReference type="PANTHER" id="PTHR12897:SF4">
    <property type="entry name" value="REGULATOR OF MON1-CCZ1 COMPLEX"/>
    <property type="match status" value="1"/>
</dbReference>
<feature type="region of interest" description="Disordered" evidence="1">
    <location>
        <begin position="368"/>
        <end position="388"/>
    </location>
</feature>
<gene>
    <name evidence="4" type="ORF">MCOS_LOCUS9088</name>
</gene>
<organism evidence="6">
    <name type="scientific">Mesocestoides corti</name>
    <name type="common">Flatworm</name>
    <dbReference type="NCBI Taxonomy" id="53468"/>
    <lineage>
        <taxon>Eukaryota</taxon>
        <taxon>Metazoa</taxon>
        <taxon>Spiralia</taxon>
        <taxon>Lophotrochozoa</taxon>
        <taxon>Platyhelminthes</taxon>
        <taxon>Cestoda</taxon>
        <taxon>Eucestoda</taxon>
        <taxon>Cyclophyllidea</taxon>
        <taxon>Mesocestoididae</taxon>
        <taxon>Mesocestoides</taxon>
    </lineage>
</organism>
<dbReference type="GO" id="GO:0005765">
    <property type="term" value="C:lysosomal membrane"/>
    <property type="evidence" value="ECO:0007669"/>
    <property type="project" value="TreeGrafter"/>
</dbReference>
<dbReference type="EMBL" id="UXSR01005638">
    <property type="protein sequence ID" value="VDD83085.1"/>
    <property type="molecule type" value="Genomic_DNA"/>
</dbReference>
<dbReference type="InterPro" id="IPR009755">
    <property type="entry name" value="RMC1_C"/>
</dbReference>
<dbReference type="InterPro" id="IPR040371">
    <property type="entry name" value="RMC1"/>
</dbReference>
<reference evidence="4 5" key="1">
    <citation type="submission" date="2018-10" db="EMBL/GenBank/DDBJ databases">
        <authorList>
            <consortium name="Pathogen Informatics"/>
        </authorList>
    </citation>
    <scope>NUCLEOTIDE SEQUENCE [LARGE SCALE GENOMIC DNA]</scope>
</reference>
<dbReference type="AlphaFoldDB" id="A0A0R3UMU9"/>
<evidence type="ECO:0000313" key="6">
    <source>
        <dbReference type="WBParaSite" id="MCU_007737-RD"/>
    </source>
</evidence>
<name>A0A0R3UMU9_MESCO</name>
<dbReference type="OrthoDB" id="26384at2759"/>
<dbReference type="Pfam" id="PF07035">
    <property type="entry name" value="RMC1_C"/>
    <property type="match status" value="1"/>
</dbReference>
<dbReference type="PANTHER" id="PTHR12897">
    <property type="entry name" value="COLON CANCER-ASSOCIATED PROTEIN MIC1"/>
    <property type="match status" value="1"/>
</dbReference>
<proteinExistence type="predicted"/>
<sequence>MQRKQNSVDFLNFENGRPDNVEYSQACKNSASQLSGFVWSKENEIIFVTNEGFEVYQIYPQDHHICMLKRGTVPTNWYTWDPLNKILLLSSGDLGNRLHVISFEGSVTKLAGFDVKEEDIIPSASQPENKQLQQKNCFLANLYGQLYACILSKTAAGGVELALYKLMKNAPAHKVHALVVPEQGRIAVNFISDLVLVHHQHSRTSLAYDIALKGKETEGGVERHYPILPPISLADVNIPCKDIPALSLEPGADFSTPLYASSWIIFPPNVVIDGRLGCLWTVDLDLHAFAKLISDPVVLVECLLNRSGAKPTLREYCRQLAEDVITAIAHPPTPPLTEFSTLVASSRHLETLTSIFARFVAVQKAARKASKRGKNKPTRTRTQDSPSEPICRPYEQPFVFTPDDVLETILSPLSASENLHIQRFLSHVVLRYISALRSRSLAVDPVFYDMLFESLVNAGDFMRLVHLIQSGILVDSKEIANCLLSIESTFPPAGQLALDMLHRLGNANESIMEVLLAKGDPITALRFCKDHTELLSLPDTPRKVLDSAMLSSDPLVFYSVFRFFERAAPLTCSFVEDPKYQPYAAHFVSLFGPSSLVIQQ</sequence>
<feature type="domain" description="Regulator of MON1-CCZ1 complex N-terminal" evidence="3">
    <location>
        <begin position="1"/>
        <end position="63"/>
    </location>
</feature>
<evidence type="ECO:0000256" key="1">
    <source>
        <dbReference type="SAM" id="MobiDB-lite"/>
    </source>
</evidence>
<dbReference type="WBParaSite" id="MCU_007737-RD">
    <property type="protein sequence ID" value="MCU_007737-RD"/>
    <property type="gene ID" value="MCU_007737"/>
</dbReference>